<dbReference type="SMART" id="SM00245">
    <property type="entry name" value="TSPc"/>
    <property type="match status" value="1"/>
</dbReference>
<dbReference type="AlphaFoldDB" id="A0A9D1XB55"/>
<name>A0A9D1XB55_9BACT</name>
<dbReference type="Proteomes" id="UP000886740">
    <property type="component" value="Unassembled WGS sequence"/>
</dbReference>
<comment type="caution">
    <text evidence="2">The sequence shown here is derived from an EMBL/GenBank/DDBJ whole genome shotgun (WGS) entry which is preliminary data.</text>
</comment>
<dbReference type="Pfam" id="PF03572">
    <property type="entry name" value="Peptidase_S41"/>
    <property type="match status" value="1"/>
</dbReference>
<reference evidence="2" key="1">
    <citation type="journal article" date="2021" name="PeerJ">
        <title>Extensive microbial diversity within the chicken gut microbiome revealed by metagenomics and culture.</title>
        <authorList>
            <person name="Gilroy R."/>
            <person name="Ravi A."/>
            <person name="Getino M."/>
            <person name="Pursley I."/>
            <person name="Horton D.L."/>
            <person name="Alikhan N.F."/>
            <person name="Baker D."/>
            <person name="Gharbi K."/>
            <person name="Hall N."/>
            <person name="Watson M."/>
            <person name="Adriaenssens E.M."/>
            <person name="Foster-Nyarko E."/>
            <person name="Jarju S."/>
            <person name="Secka A."/>
            <person name="Antonio M."/>
            <person name="Oren A."/>
            <person name="Chaudhuri R.R."/>
            <person name="La Ragione R."/>
            <person name="Hildebrand F."/>
            <person name="Pallen M.J."/>
        </authorList>
    </citation>
    <scope>NUCLEOTIDE SEQUENCE</scope>
    <source>
        <strain evidence="2">ChiGjej6B6-14162</strain>
    </source>
</reference>
<accession>A0A9D1XB55</accession>
<feature type="domain" description="Tail specific protease" evidence="1">
    <location>
        <begin position="114"/>
        <end position="310"/>
    </location>
</feature>
<proteinExistence type="predicted"/>
<organism evidence="2 3">
    <name type="scientific">Candidatus Parabacteroides intestinipullorum</name>
    <dbReference type="NCBI Taxonomy" id="2838723"/>
    <lineage>
        <taxon>Bacteria</taxon>
        <taxon>Pseudomonadati</taxon>
        <taxon>Bacteroidota</taxon>
        <taxon>Bacteroidia</taxon>
        <taxon>Bacteroidales</taxon>
        <taxon>Tannerellaceae</taxon>
        <taxon>Parabacteroides</taxon>
    </lineage>
</organism>
<dbReference type="InterPro" id="IPR005151">
    <property type="entry name" value="Tail-specific_protease"/>
</dbReference>
<dbReference type="CDD" id="cd07563">
    <property type="entry name" value="Peptidase_S41_IRBP"/>
    <property type="match status" value="1"/>
</dbReference>
<evidence type="ECO:0000313" key="2">
    <source>
        <dbReference type="EMBL" id="HIX74765.1"/>
    </source>
</evidence>
<dbReference type="PANTHER" id="PTHR11261">
    <property type="entry name" value="INTERPHOTORECEPTOR RETINOID-BINDING PROTEIN"/>
    <property type="match status" value="1"/>
</dbReference>
<gene>
    <name evidence="2" type="ORF">H9977_07015</name>
</gene>
<dbReference type="SUPFAM" id="SSF52096">
    <property type="entry name" value="ClpP/crotonase"/>
    <property type="match status" value="1"/>
</dbReference>
<dbReference type="PROSITE" id="PS51257">
    <property type="entry name" value="PROKAR_LIPOPROTEIN"/>
    <property type="match status" value="1"/>
</dbReference>
<dbReference type="Gene3D" id="3.90.226.10">
    <property type="entry name" value="2-enoyl-CoA Hydratase, Chain A, domain 1"/>
    <property type="match status" value="1"/>
</dbReference>
<sequence>MRRSMIYLMALVACLFSGCEKGDEYEPSPRENFEALWKILDENYCFFSYKQVDWDEVHGRYSSLITDTMSQIALFDTLANMTNELKDGHTNLVSQFNTSRYWDWYLDYPDNFDSKIQENYLGRDYAIAGGLEYTTLADGKVGYVYYGSFSSSAGENGLDYLLLAFKDCQGLIFDIRNNGGGLLSNSERIASRFADQKRLTGYIQHKTGKGHDDFSEPYPVYVEPSERVRWLRPVVVLTNRQCYSAANDFVQRMREMPYAVIMGDRTGGGSGMPFNSELPNGWSIRFSASPLLDKNQEPLEFGIDPDIRVDMTEEDMEKGLDTIIERAIQYIDEYYQGK</sequence>
<dbReference type="GO" id="GO:0008236">
    <property type="term" value="F:serine-type peptidase activity"/>
    <property type="evidence" value="ECO:0007669"/>
    <property type="project" value="InterPro"/>
</dbReference>
<protein>
    <submittedName>
        <fullName evidence="2">S41 family peptidase</fullName>
    </submittedName>
</protein>
<dbReference type="EMBL" id="DXEL01000048">
    <property type="protein sequence ID" value="HIX74765.1"/>
    <property type="molecule type" value="Genomic_DNA"/>
</dbReference>
<dbReference type="PANTHER" id="PTHR11261:SF3">
    <property type="entry name" value="RETINOL-BINDING PROTEIN 3"/>
    <property type="match status" value="1"/>
</dbReference>
<dbReference type="Pfam" id="PF14684">
    <property type="entry name" value="Tricorn_C1"/>
    <property type="match status" value="1"/>
</dbReference>
<dbReference type="InterPro" id="IPR028204">
    <property type="entry name" value="Tricorn_C1"/>
</dbReference>
<evidence type="ECO:0000313" key="3">
    <source>
        <dbReference type="Proteomes" id="UP000886740"/>
    </source>
</evidence>
<dbReference type="GO" id="GO:0006508">
    <property type="term" value="P:proteolysis"/>
    <property type="evidence" value="ECO:0007669"/>
    <property type="project" value="InterPro"/>
</dbReference>
<evidence type="ECO:0000259" key="1">
    <source>
        <dbReference type="SMART" id="SM00245"/>
    </source>
</evidence>
<dbReference type="Gene3D" id="3.30.750.44">
    <property type="match status" value="1"/>
</dbReference>
<reference evidence="2" key="2">
    <citation type="submission" date="2021-04" db="EMBL/GenBank/DDBJ databases">
        <authorList>
            <person name="Gilroy R."/>
        </authorList>
    </citation>
    <scope>NUCLEOTIDE SEQUENCE</scope>
    <source>
        <strain evidence="2">ChiGjej6B6-14162</strain>
    </source>
</reference>
<dbReference type="InterPro" id="IPR029045">
    <property type="entry name" value="ClpP/crotonase-like_dom_sf"/>
</dbReference>